<dbReference type="EMBL" id="JBHTGR010000057">
    <property type="protein sequence ID" value="MFC7748044.1"/>
    <property type="molecule type" value="Genomic_DNA"/>
</dbReference>
<reference evidence="10" key="1">
    <citation type="journal article" date="2019" name="Int. J. Syst. Evol. Microbiol.">
        <title>The Global Catalogue of Microorganisms (GCM) 10K type strain sequencing project: providing services to taxonomists for standard genome sequencing and annotation.</title>
        <authorList>
            <consortium name="The Broad Institute Genomics Platform"/>
            <consortium name="The Broad Institute Genome Sequencing Center for Infectious Disease"/>
            <person name="Wu L."/>
            <person name="Ma J."/>
        </authorList>
    </citation>
    <scope>NUCLEOTIDE SEQUENCE [LARGE SCALE GENOMIC DNA]</scope>
    <source>
        <strain evidence="10">JCM 30234</strain>
    </source>
</reference>
<accession>A0ABW2UZR7</accession>
<dbReference type="RefSeq" id="WP_382360884.1">
    <property type="nucleotide sequence ID" value="NZ_JBHTGR010000057.1"/>
</dbReference>
<feature type="region of interest" description="Disordered" evidence="8">
    <location>
        <begin position="62"/>
        <end position="88"/>
    </location>
</feature>
<dbReference type="HAMAP" id="MF_00500">
    <property type="entry name" value="Ribosomal_bS20"/>
    <property type="match status" value="1"/>
</dbReference>
<comment type="caution">
    <text evidence="9">The sequence shown here is derived from an EMBL/GenBank/DDBJ whole genome shotgun (WGS) entry which is preliminary data.</text>
</comment>
<dbReference type="GO" id="GO:0005840">
    <property type="term" value="C:ribosome"/>
    <property type="evidence" value="ECO:0007669"/>
    <property type="project" value="UniProtKB-KW"/>
</dbReference>
<evidence type="ECO:0000313" key="9">
    <source>
        <dbReference type="EMBL" id="MFC7748044.1"/>
    </source>
</evidence>
<evidence type="ECO:0000256" key="6">
    <source>
        <dbReference type="ARBA" id="ARBA00035136"/>
    </source>
</evidence>
<gene>
    <name evidence="7 9" type="primary">rpsT</name>
    <name evidence="9" type="ORF">ACFQU8_12685</name>
</gene>
<feature type="compositionally biased region" description="Basic and acidic residues" evidence="8">
    <location>
        <begin position="72"/>
        <end position="88"/>
    </location>
</feature>
<protein>
    <recommendedName>
        <fullName evidence="6 7">Small ribosomal subunit protein bS20</fullName>
    </recommendedName>
</protein>
<evidence type="ECO:0000256" key="3">
    <source>
        <dbReference type="ARBA" id="ARBA00022884"/>
    </source>
</evidence>
<dbReference type="Proteomes" id="UP001596620">
    <property type="component" value="Unassembled WGS sequence"/>
</dbReference>
<keyword evidence="4 7" id="KW-0689">Ribosomal protein</keyword>
<evidence type="ECO:0000256" key="1">
    <source>
        <dbReference type="ARBA" id="ARBA00007634"/>
    </source>
</evidence>
<organism evidence="9 10">
    <name type="scientific">Lentibacillus kimchii</name>
    <dbReference type="NCBI Taxonomy" id="1542911"/>
    <lineage>
        <taxon>Bacteria</taxon>
        <taxon>Bacillati</taxon>
        <taxon>Bacillota</taxon>
        <taxon>Bacilli</taxon>
        <taxon>Bacillales</taxon>
        <taxon>Bacillaceae</taxon>
        <taxon>Lentibacillus</taxon>
    </lineage>
</organism>
<keyword evidence="10" id="KW-1185">Reference proteome</keyword>
<dbReference type="NCBIfam" id="TIGR00029">
    <property type="entry name" value="S20"/>
    <property type="match status" value="1"/>
</dbReference>
<dbReference type="PANTHER" id="PTHR33398:SF1">
    <property type="entry name" value="SMALL RIBOSOMAL SUBUNIT PROTEIN BS20C"/>
    <property type="match status" value="1"/>
</dbReference>
<evidence type="ECO:0000256" key="4">
    <source>
        <dbReference type="ARBA" id="ARBA00022980"/>
    </source>
</evidence>
<proteinExistence type="inferred from homology"/>
<dbReference type="Pfam" id="PF01649">
    <property type="entry name" value="Ribosomal_S20p"/>
    <property type="match status" value="1"/>
</dbReference>
<keyword evidence="3 7" id="KW-0694">RNA-binding</keyword>
<comment type="similarity">
    <text evidence="1 7">Belongs to the bacterial ribosomal protein bS20 family.</text>
</comment>
<evidence type="ECO:0000256" key="7">
    <source>
        <dbReference type="HAMAP-Rule" id="MF_00500"/>
    </source>
</evidence>
<keyword evidence="5 7" id="KW-0687">Ribonucleoprotein</keyword>
<evidence type="ECO:0000256" key="8">
    <source>
        <dbReference type="SAM" id="MobiDB-lite"/>
    </source>
</evidence>
<dbReference type="InterPro" id="IPR036510">
    <property type="entry name" value="Ribosomal_bS20_sf"/>
</dbReference>
<dbReference type="PANTHER" id="PTHR33398">
    <property type="entry name" value="30S RIBOSOMAL PROTEIN S20"/>
    <property type="match status" value="1"/>
</dbReference>
<evidence type="ECO:0000256" key="2">
    <source>
        <dbReference type="ARBA" id="ARBA00022730"/>
    </source>
</evidence>
<comment type="function">
    <text evidence="7">Binds directly to 16S ribosomal RNA.</text>
</comment>
<sequence length="88" mass="10023">MANIKSAKKRIDINEKNRIRNAEFKSEMRTYIKHLDKLIQQNDAEGAKEALPNTIKKIDKAVQHGGVHKNSGNREKSRLTKEINKLGA</sequence>
<dbReference type="Gene3D" id="1.20.58.110">
    <property type="entry name" value="Ribosomal protein S20"/>
    <property type="match status" value="1"/>
</dbReference>
<dbReference type="InterPro" id="IPR002583">
    <property type="entry name" value="Ribosomal_bS20"/>
</dbReference>
<evidence type="ECO:0000313" key="10">
    <source>
        <dbReference type="Proteomes" id="UP001596620"/>
    </source>
</evidence>
<evidence type="ECO:0000256" key="5">
    <source>
        <dbReference type="ARBA" id="ARBA00023274"/>
    </source>
</evidence>
<name>A0ABW2UZR7_9BACI</name>
<dbReference type="SUPFAM" id="SSF46992">
    <property type="entry name" value="Ribosomal protein S20"/>
    <property type="match status" value="1"/>
</dbReference>
<keyword evidence="2 7" id="KW-0699">rRNA-binding</keyword>